<evidence type="ECO:0000313" key="1">
    <source>
        <dbReference type="EMBL" id="PRQ46548.1"/>
    </source>
</evidence>
<keyword evidence="2" id="KW-1185">Reference proteome</keyword>
<evidence type="ECO:0000313" key="2">
    <source>
        <dbReference type="Proteomes" id="UP000238479"/>
    </source>
</evidence>
<dbReference type="AlphaFoldDB" id="A0A2P6RJD8"/>
<organism evidence="1 2">
    <name type="scientific">Rosa chinensis</name>
    <name type="common">China rose</name>
    <dbReference type="NCBI Taxonomy" id="74649"/>
    <lineage>
        <taxon>Eukaryota</taxon>
        <taxon>Viridiplantae</taxon>
        <taxon>Streptophyta</taxon>
        <taxon>Embryophyta</taxon>
        <taxon>Tracheophyta</taxon>
        <taxon>Spermatophyta</taxon>
        <taxon>Magnoliopsida</taxon>
        <taxon>eudicotyledons</taxon>
        <taxon>Gunneridae</taxon>
        <taxon>Pentapetalae</taxon>
        <taxon>rosids</taxon>
        <taxon>fabids</taxon>
        <taxon>Rosales</taxon>
        <taxon>Rosaceae</taxon>
        <taxon>Rosoideae</taxon>
        <taxon>Rosoideae incertae sedis</taxon>
        <taxon>Rosa</taxon>
    </lineage>
</organism>
<dbReference type="Gramene" id="PRQ46548">
    <property type="protein sequence ID" value="PRQ46548"/>
    <property type="gene ID" value="RchiOBHm_Chr2g0090231"/>
</dbReference>
<proteinExistence type="predicted"/>
<protein>
    <submittedName>
        <fullName evidence="1">Uncharacterized protein</fullName>
    </submittedName>
</protein>
<reference evidence="1 2" key="1">
    <citation type="journal article" date="2018" name="Nat. Genet.">
        <title>The Rosa genome provides new insights in the design of modern roses.</title>
        <authorList>
            <person name="Bendahmane M."/>
        </authorList>
    </citation>
    <scope>NUCLEOTIDE SEQUENCE [LARGE SCALE GENOMIC DNA]</scope>
    <source>
        <strain evidence="2">cv. Old Blush</strain>
    </source>
</reference>
<name>A0A2P6RJD8_ROSCH</name>
<dbReference type="EMBL" id="PDCK01000040">
    <property type="protein sequence ID" value="PRQ46548.1"/>
    <property type="molecule type" value="Genomic_DNA"/>
</dbReference>
<dbReference type="Proteomes" id="UP000238479">
    <property type="component" value="Chromosome 2"/>
</dbReference>
<accession>A0A2P6RJD8</accession>
<comment type="caution">
    <text evidence="1">The sequence shown here is derived from an EMBL/GenBank/DDBJ whole genome shotgun (WGS) entry which is preliminary data.</text>
</comment>
<sequence>MQCKVEECWTALGHLLAYMDARWSKDTLKVVLSRLTGGLNAEARHLVYSDLYYLDNRRYNSIVGGVGNGVAQRLITAEYTAEVEKMKTCRKKLLKHRLISVKTMGQMNTIVKLKRDYDWEIAVIIDVENNNEATDSIRQLANNAEIPIKEEDHIMDDYIPELPQQVFENPVITQVQEPALPWLEWMKDRANAAEQLSTQGYNTEAVEEDEDIDWQVDP</sequence>
<gene>
    <name evidence="1" type="ORF">RchiOBHm_Chr2g0090231</name>
</gene>